<dbReference type="GO" id="GO:0000166">
    <property type="term" value="F:nucleotide binding"/>
    <property type="evidence" value="ECO:0007669"/>
    <property type="project" value="UniProtKB-KW"/>
</dbReference>
<gene>
    <name evidence="13" type="primary">Rep</name>
</gene>
<dbReference type="GO" id="GO:0046872">
    <property type="term" value="F:metal ion binding"/>
    <property type="evidence" value="ECO:0007669"/>
    <property type="project" value="UniProtKB-KW"/>
</dbReference>
<keyword evidence="6" id="KW-0479">Metal-binding</keyword>
<dbReference type="Pfam" id="PF02407">
    <property type="entry name" value="Viral_Rep"/>
    <property type="match status" value="1"/>
</dbReference>
<dbReference type="GO" id="GO:0003677">
    <property type="term" value="F:DNA binding"/>
    <property type="evidence" value="ECO:0007669"/>
    <property type="project" value="UniProtKB-KW"/>
</dbReference>
<keyword evidence="4" id="KW-0235">DNA replication</keyword>
<evidence type="ECO:0000256" key="10">
    <source>
        <dbReference type="ARBA" id="ARBA00023124"/>
    </source>
</evidence>
<sequence>MDTVNTEKVSPKKAKFDWKFNRCTFTLNNPTDKEIEEFVKITEDLPSCLKYVCVGAEVGDSGTFHLQGCAVATANAAKCTKKMWSVLPGAEKMYFARMRGTLEQASDYCKKDEQWVEAGVAEGKWKQIYEAAKVDIEAAVAIDYEVGVKHYNQIKSINTAAQNGIPAFDLQLRPWQVTAYNKLLNQNERQILFVVDIDGGKGKSTMARWLLSKPNTWGCRGKLFIPGSRLRSLSLARFERVGRPVTNRGNNKSVYFTGGKLINLACSWTKGTYDVAVFDMARSNDVAYFPWNFVEQLKDGWFLSEKYDSAMRVFKPPKIVMFMNQDPPRDKFTSDRYDVLII</sequence>
<dbReference type="GO" id="GO:0006260">
    <property type="term" value="P:DNA replication"/>
    <property type="evidence" value="ECO:0007669"/>
    <property type="project" value="UniProtKB-KW"/>
</dbReference>
<evidence type="ECO:0000256" key="11">
    <source>
        <dbReference type="ARBA" id="ARBA00023125"/>
    </source>
</evidence>
<reference evidence="13" key="1">
    <citation type="submission" date="2017-01" db="EMBL/GenBank/DDBJ databases">
        <title>High-throughput sequencing uncovers low homogeneity in the biogeography of single-stranded DNA viruses.</title>
        <authorList>
            <person name="Pearson V.M."/>
            <person name="Rokyta D.R."/>
        </authorList>
    </citation>
    <scope>NUCLEOTIDE SEQUENCE</scope>
</reference>
<keyword evidence="2" id="KW-0808">Transferase</keyword>
<keyword evidence="11" id="KW-0238">DNA-binding</keyword>
<evidence type="ECO:0000256" key="5">
    <source>
        <dbReference type="ARBA" id="ARBA00022722"/>
    </source>
</evidence>
<feature type="domain" description="CRESS-DNA virus Rep endonuclease" evidence="12">
    <location>
        <begin position="17"/>
        <end position="121"/>
    </location>
</feature>
<dbReference type="PROSITE" id="PS52020">
    <property type="entry name" value="CRESS_DNA_REP"/>
    <property type="match status" value="1"/>
</dbReference>
<keyword evidence="7" id="KW-0547">Nucleotide-binding</keyword>
<evidence type="ECO:0000256" key="9">
    <source>
        <dbReference type="ARBA" id="ARBA00022801"/>
    </source>
</evidence>
<keyword evidence="3" id="KW-0548">Nucleotidyltransferase</keyword>
<evidence type="ECO:0000256" key="2">
    <source>
        <dbReference type="ARBA" id="ARBA00022679"/>
    </source>
</evidence>
<evidence type="ECO:0000259" key="12">
    <source>
        <dbReference type="PROSITE" id="PS52020"/>
    </source>
</evidence>
<protein>
    <submittedName>
        <fullName evidence="13">Rep</fullName>
    </submittedName>
</protein>
<accession>A0A2K9LS81</accession>
<evidence type="ECO:0000256" key="3">
    <source>
        <dbReference type="ARBA" id="ARBA00022695"/>
    </source>
</evidence>
<keyword evidence="8" id="KW-0255">Endonuclease</keyword>
<proteinExistence type="predicted"/>
<evidence type="ECO:0000313" key="13">
    <source>
        <dbReference type="EMBL" id="AUM61660.1"/>
    </source>
</evidence>
<evidence type="ECO:0000256" key="4">
    <source>
        <dbReference type="ARBA" id="ARBA00022705"/>
    </source>
</evidence>
<dbReference type="GO" id="GO:0016779">
    <property type="term" value="F:nucleotidyltransferase activity"/>
    <property type="evidence" value="ECO:0007669"/>
    <property type="project" value="UniProtKB-KW"/>
</dbReference>
<dbReference type="EMBL" id="KY487793">
    <property type="protein sequence ID" value="AUM61660.1"/>
    <property type="molecule type" value="Genomic_DNA"/>
</dbReference>
<dbReference type="GO" id="GO:0042025">
    <property type="term" value="C:host cell nucleus"/>
    <property type="evidence" value="ECO:0007669"/>
    <property type="project" value="UniProtKB-SubCell"/>
</dbReference>
<name>A0A2K9LS81_9VIRU</name>
<keyword evidence="5" id="KW-0540">Nuclease</keyword>
<evidence type="ECO:0000256" key="8">
    <source>
        <dbReference type="ARBA" id="ARBA00022759"/>
    </source>
</evidence>
<comment type="subcellular location">
    <subcellularLocation>
        <location evidence="1">Host nucleus</location>
    </subcellularLocation>
</comment>
<evidence type="ECO:0000256" key="7">
    <source>
        <dbReference type="ARBA" id="ARBA00022741"/>
    </source>
</evidence>
<dbReference type="GO" id="GO:0004519">
    <property type="term" value="F:endonuclease activity"/>
    <property type="evidence" value="ECO:0007669"/>
    <property type="project" value="UniProtKB-KW"/>
</dbReference>
<keyword evidence="9" id="KW-0378">Hydrolase</keyword>
<organism evidence="13">
    <name type="scientific">uncultured virus</name>
    <dbReference type="NCBI Taxonomy" id="340016"/>
    <lineage>
        <taxon>Viruses</taxon>
        <taxon>environmental samples</taxon>
    </lineage>
</organism>
<evidence type="ECO:0000256" key="6">
    <source>
        <dbReference type="ARBA" id="ARBA00022723"/>
    </source>
</evidence>
<dbReference type="InterPro" id="IPR049912">
    <property type="entry name" value="CRESS_DNA_REP"/>
</dbReference>
<dbReference type="Gene3D" id="3.40.1310.20">
    <property type="match status" value="1"/>
</dbReference>
<evidence type="ECO:0000256" key="1">
    <source>
        <dbReference type="ARBA" id="ARBA00004147"/>
    </source>
</evidence>
<keyword evidence="10" id="KW-0190">Covalent protein-DNA linkage</keyword>
<dbReference type="GO" id="GO:0016787">
    <property type="term" value="F:hydrolase activity"/>
    <property type="evidence" value="ECO:0007669"/>
    <property type="project" value="UniProtKB-KW"/>
</dbReference>